<name>A0A811GEE6_9GAMM</name>
<accession>A0A811GEE6</accession>
<dbReference type="AlphaFoldDB" id="A0A811GEE6"/>
<comment type="caution">
    <text evidence="1">The sequence shown here is derived from an EMBL/GenBank/DDBJ whole genome shotgun (WGS) entry which is preliminary data.</text>
</comment>
<dbReference type="Proteomes" id="UP000489961">
    <property type="component" value="Unassembled WGS sequence"/>
</dbReference>
<gene>
    <name evidence="1" type="ORF">SFB21_1499</name>
</gene>
<dbReference type="EMBL" id="CADDTS010000025">
    <property type="protein sequence ID" value="CAB1214210.1"/>
    <property type="molecule type" value="Genomic_DNA"/>
</dbReference>
<evidence type="ECO:0000313" key="2">
    <source>
        <dbReference type="Proteomes" id="UP000489961"/>
    </source>
</evidence>
<protein>
    <submittedName>
        <fullName evidence="1">Uncharacterized protein</fullName>
    </submittedName>
</protein>
<organism evidence="1 2">
    <name type="scientific">Acinetobacter bouvetii</name>
    <dbReference type="NCBI Taxonomy" id="202951"/>
    <lineage>
        <taxon>Bacteria</taxon>
        <taxon>Pseudomonadati</taxon>
        <taxon>Pseudomonadota</taxon>
        <taxon>Gammaproteobacteria</taxon>
        <taxon>Moraxellales</taxon>
        <taxon>Moraxellaceae</taxon>
        <taxon>Acinetobacter</taxon>
    </lineage>
</organism>
<reference evidence="1 2" key="1">
    <citation type="submission" date="2020-02" db="EMBL/GenBank/DDBJ databases">
        <authorList>
            <person name="Chaudhuri R."/>
        </authorList>
    </citation>
    <scope>NUCLEOTIDE SEQUENCE [LARGE SCALE GENOMIC DNA]</scope>
    <source>
        <strain evidence="1">SFB21</strain>
    </source>
</reference>
<evidence type="ECO:0000313" key="1">
    <source>
        <dbReference type="EMBL" id="CAB1214210.1"/>
    </source>
</evidence>
<sequence>MPTFYAYDDNDDDGIEMSTETIEQQVLNQIQNMQQQELIPVAVMLGHEDWLIFTEQSQVAYTPFGSARRYQPALGGLLLVRVDEMHITKVVTQVELDAYAQTHQIL</sequence>
<proteinExistence type="predicted"/>